<protein>
    <submittedName>
        <fullName evidence="2">Uncharacterized protein</fullName>
    </submittedName>
</protein>
<evidence type="ECO:0000313" key="3">
    <source>
        <dbReference type="Proteomes" id="UP000622890"/>
    </source>
</evidence>
<dbReference type="RefSeq" id="WP_200596010.1">
    <property type="nucleotide sequence ID" value="NZ_JAEPBG010000013.1"/>
</dbReference>
<feature type="transmembrane region" description="Helical" evidence="1">
    <location>
        <begin position="89"/>
        <end position="106"/>
    </location>
</feature>
<feature type="transmembrane region" description="Helical" evidence="1">
    <location>
        <begin position="118"/>
        <end position="136"/>
    </location>
</feature>
<name>A0A934SYY0_9BURK</name>
<gene>
    <name evidence="2" type="ORF">JJB74_23450</name>
</gene>
<evidence type="ECO:0000313" key="2">
    <source>
        <dbReference type="EMBL" id="MBK4737586.1"/>
    </source>
</evidence>
<keyword evidence="3" id="KW-1185">Reference proteome</keyword>
<dbReference type="Proteomes" id="UP000622890">
    <property type="component" value="Unassembled WGS sequence"/>
</dbReference>
<sequence length="142" mass="15947">MQTPYTLDEHCNGWVESVMAECENRDAAPNERVSAQRMNAVGWGSFLIWMGIGFLANLSWAAVLIGVGIIIVAGQLARYFFRLPMERSWLVIGILLLIWVGLNLLQHRFDGIFLPGDFLPILFIVAGIALIVSVLIRKPHRE</sequence>
<dbReference type="EMBL" id="JAEPBG010000013">
    <property type="protein sequence ID" value="MBK4737586.1"/>
    <property type="molecule type" value="Genomic_DNA"/>
</dbReference>
<accession>A0A934SYY0</accession>
<keyword evidence="1" id="KW-0812">Transmembrane</keyword>
<keyword evidence="1" id="KW-0472">Membrane</keyword>
<keyword evidence="1" id="KW-1133">Transmembrane helix</keyword>
<evidence type="ECO:0000256" key="1">
    <source>
        <dbReference type="SAM" id="Phobius"/>
    </source>
</evidence>
<reference evidence="2" key="1">
    <citation type="submission" date="2021-01" db="EMBL/GenBank/DDBJ databases">
        <title>Genome sequence of strain Noviherbaspirillum sp. DKR-6.</title>
        <authorList>
            <person name="Chaudhary D.K."/>
        </authorList>
    </citation>
    <scope>NUCLEOTIDE SEQUENCE</scope>
    <source>
        <strain evidence="2">DKR-6</strain>
    </source>
</reference>
<proteinExistence type="predicted"/>
<dbReference type="AlphaFoldDB" id="A0A934SYY0"/>
<comment type="caution">
    <text evidence="2">The sequence shown here is derived from an EMBL/GenBank/DDBJ whole genome shotgun (WGS) entry which is preliminary data.</text>
</comment>
<feature type="transmembrane region" description="Helical" evidence="1">
    <location>
        <begin position="46"/>
        <end position="77"/>
    </location>
</feature>
<organism evidence="2 3">
    <name type="scientific">Noviherbaspirillum pedocola</name>
    <dbReference type="NCBI Taxonomy" id="2801341"/>
    <lineage>
        <taxon>Bacteria</taxon>
        <taxon>Pseudomonadati</taxon>
        <taxon>Pseudomonadota</taxon>
        <taxon>Betaproteobacteria</taxon>
        <taxon>Burkholderiales</taxon>
        <taxon>Oxalobacteraceae</taxon>
        <taxon>Noviherbaspirillum</taxon>
    </lineage>
</organism>